<reference evidence="1 2" key="1">
    <citation type="submission" date="2019-03" db="EMBL/GenBank/DDBJ databases">
        <title>Comparative insights into the high quality Complete genome sequence of highly metal resistant Cupriavidus metallidurans strain BS1 isolated from a gold-copper mine.</title>
        <authorList>
            <person name="Mazhar H.S."/>
            <person name="Rensing C."/>
        </authorList>
    </citation>
    <scope>NUCLEOTIDE SEQUENCE [LARGE SCALE GENOMIC DNA]</scope>
    <source>
        <strain evidence="1 2">BS1</strain>
    </source>
</reference>
<evidence type="ECO:0000313" key="1">
    <source>
        <dbReference type="EMBL" id="QBP08827.1"/>
    </source>
</evidence>
<organism evidence="1 2">
    <name type="scientific">Cupriavidus metallidurans</name>
    <dbReference type="NCBI Taxonomy" id="119219"/>
    <lineage>
        <taxon>Bacteria</taxon>
        <taxon>Pseudomonadati</taxon>
        <taxon>Pseudomonadota</taxon>
        <taxon>Betaproteobacteria</taxon>
        <taxon>Burkholderiales</taxon>
        <taxon>Burkholderiaceae</taxon>
        <taxon>Cupriavidus</taxon>
    </lineage>
</organism>
<dbReference type="EMBL" id="CP037900">
    <property type="protein sequence ID" value="QBP08827.1"/>
    <property type="molecule type" value="Genomic_DNA"/>
</dbReference>
<accession>A0A132HHQ3</accession>
<name>A0A132HHQ3_9BURK</name>
<dbReference type="Proteomes" id="UP000253772">
    <property type="component" value="Chromosome c1"/>
</dbReference>
<gene>
    <name evidence="1" type="ORF">DDF84_003210</name>
</gene>
<protein>
    <submittedName>
        <fullName evidence="1">Pilus assembly protein</fullName>
    </submittedName>
</protein>
<evidence type="ECO:0000313" key="2">
    <source>
        <dbReference type="Proteomes" id="UP000253772"/>
    </source>
</evidence>
<sequence length="152" mass="16516">MKHRAHPLRFARQRGLAAVEFALIAGMFFTLLIGIMEFSRVLFYWNTAAEVTRLAARSAVVCDSGASIIKTRMENMLPILQDSNISVAYSPTGCDSDPATARSTCQTVTVSVSNVTIATMIPVMRLRIGMPPFTTTMTRESMQTSTGGSVCS</sequence>
<dbReference type="AlphaFoldDB" id="A0A132HHQ3"/>
<dbReference type="Pfam" id="PF07811">
    <property type="entry name" value="TadE"/>
    <property type="match status" value="1"/>
</dbReference>
<dbReference type="InterPro" id="IPR012495">
    <property type="entry name" value="TadE-like_dom"/>
</dbReference>
<proteinExistence type="predicted"/>
<dbReference type="RefSeq" id="WP_017513813.1">
    <property type="nucleotide sequence ID" value="NZ_CP037900.1"/>
</dbReference>
<dbReference type="OrthoDB" id="5397339at2"/>